<accession>A0A3S2TZR9</accession>
<dbReference type="InterPro" id="IPR010461">
    <property type="entry name" value="ComK"/>
</dbReference>
<dbReference type="EMBL" id="RZTZ01000001">
    <property type="protein sequence ID" value="RVT67627.1"/>
    <property type="molecule type" value="Genomic_DNA"/>
</dbReference>
<reference evidence="1 2" key="1">
    <citation type="submission" date="2019-01" db="EMBL/GenBank/DDBJ databases">
        <title>Bacillus sp. M5HDSG1-1, whole genome shotgun sequence.</title>
        <authorList>
            <person name="Tuo L."/>
        </authorList>
    </citation>
    <scope>NUCLEOTIDE SEQUENCE [LARGE SCALE GENOMIC DNA]</scope>
    <source>
        <strain evidence="1 2">M5HDSG1-1</strain>
    </source>
</reference>
<dbReference type="RefSeq" id="WP_127736103.1">
    <property type="nucleotide sequence ID" value="NZ_CAJCKN010000002.1"/>
</dbReference>
<proteinExistence type="predicted"/>
<evidence type="ECO:0000313" key="1">
    <source>
        <dbReference type="EMBL" id="RVT67627.1"/>
    </source>
</evidence>
<dbReference type="PIRSF" id="PIRSF011560">
    <property type="entry name" value="ComK"/>
    <property type="match status" value="1"/>
</dbReference>
<organism evidence="1 2">
    <name type="scientific">Niallia taxi</name>
    <dbReference type="NCBI Taxonomy" id="2499688"/>
    <lineage>
        <taxon>Bacteria</taxon>
        <taxon>Bacillati</taxon>
        <taxon>Bacillota</taxon>
        <taxon>Bacilli</taxon>
        <taxon>Bacillales</taxon>
        <taxon>Bacillaceae</taxon>
        <taxon>Niallia</taxon>
    </lineage>
</organism>
<dbReference type="GO" id="GO:0030420">
    <property type="term" value="P:establishment of competence for transformation"/>
    <property type="evidence" value="ECO:0007669"/>
    <property type="project" value="InterPro"/>
</dbReference>
<dbReference type="Proteomes" id="UP000288024">
    <property type="component" value="Unassembled WGS sequence"/>
</dbReference>
<name>A0A3S2TZR9_9BACI</name>
<sequence length="165" mass="19254">MSEKKNNLDLYEVNYHTLAILPELQKNGDVYSKIYEGANVYMCKLPPSKIIKRSCEYFGCTYEGKRKGTRVLMNYKHKLPISIDSKSTIYAFPTHSPTNHACMWFFLHHISDRIIEGGGKTTVIFRNNRRLSINVSFHTFNNQILRTNLLQTKIRHNQEDSEKPL</sequence>
<dbReference type="AlphaFoldDB" id="A0A3S2TZR9"/>
<keyword evidence="2" id="KW-1185">Reference proteome</keyword>
<protein>
    <submittedName>
        <fullName evidence="1">Transcriptional regulator</fullName>
    </submittedName>
</protein>
<evidence type="ECO:0000313" key="2">
    <source>
        <dbReference type="Proteomes" id="UP000288024"/>
    </source>
</evidence>
<dbReference type="GeneID" id="87615816"/>
<gene>
    <name evidence="1" type="ORF">EM808_03880</name>
</gene>
<comment type="caution">
    <text evidence="1">The sequence shown here is derived from an EMBL/GenBank/DDBJ whole genome shotgun (WGS) entry which is preliminary data.</text>
</comment>
<dbReference type="Pfam" id="PF06338">
    <property type="entry name" value="ComK"/>
    <property type="match status" value="1"/>
</dbReference>